<protein>
    <submittedName>
        <fullName evidence="2">Uncharacterized protein</fullName>
    </submittedName>
</protein>
<evidence type="ECO:0000313" key="2">
    <source>
        <dbReference type="WBParaSite" id="L893_g2598.t1"/>
    </source>
</evidence>
<accession>A0A1I7ZFU1</accession>
<organism evidence="1 2">
    <name type="scientific">Steinernema glaseri</name>
    <dbReference type="NCBI Taxonomy" id="37863"/>
    <lineage>
        <taxon>Eukaryota</taxon>
        <taxon>Metazoa</taxon>
        <taxon>Ecdysozoa</taxon>
        <taxon>Nematoda</taxon>
        <taxon>Chromadorea</taxon>
        <taxon>Rhabditida</taxon>
        <taxon>Tylenchina</taxon>
        <taxon>Panagrolaimomorpha</taxon>
        <taxon>Strongyloidoidea</taxon>
        <taxon>Steinernematidae</taxon>
        <taxon>Steinernema</taxon>
    </lineage>
</organism>
<dbReference type="WBParaSite" id="L893_g2598.t1">
    <property type="protein sequence ID" value="L893_g2598.t1"/>
    <property type="gene ID" value="L893_g2598"/>
</dbReference>
<evidence type="ECO:0000313" key="1">
    <source>
        <dbReference type="Proteomes" id="UP000095287"/>
    </source>
</evidence>
<sequence length="187" mass="20835">MEVILSCLWRHIHPKALWTASFSKTLISPRSAADAESVVATKTTLQTLSSAIIARSAGLTVAQGLCAARKQRPAGNPGYVWHLARQNSVEFPVCKQPSMGYDVDTRCPFGNSEDRSENRTPTFHENRLLCIRIPVTHIPLMTPIEDEESTLSKHILPRMCDKHAPNVFLAIYVNHTRLRCKCAKGIC</sequence>
<proteinExistence type="predicted"/>
<name>A0A1I7ZFU1_9BILA</name>
<dbReference type="AlphaFoldDB" id="A0A1I7ZFU1"/>
<dbReference type="Proteomes" id="UP000095287">
    <property type="component" value="Unplaced"/>
</dbReference>
<keyword evidence="1" id="KW-1185">Reference proteome</keyword>
<reference evidence="2" key="1">
    <citation type="submission" date="2016-11" db="UniProtKB">
        <authorList>
            <consortium name="WormBaseParasite"/>
        </authorList>
    </citation>
    <scope>IDENTIFICATION</scope>
</reference>